<dbReference type="InterPro" id="IPR002048">
    <property type="entry name" value="EF_hand_dom"/>
</dbReference>
<comment type="caution">
    <text evidence="2">The sequence shown here is derived from an EMBL/GenBank/DDBJ whole genome shotgun (WGS) entry which is preliminary data.</text>
</comment>
<dbReference type="EMBL" id="JAAGSC010000037">
    <property type="protein sequence ID" value="NDY95105.1"/>
    <property type="molecule type" value="Genomic_DNA"/>
</dbReference>
<dbReference type="AlphaFoldDB" id="A0A845V566"/>
<dbReference type="PROSITE" id="PS00018">
    <property type="entry name" value="EF_HAND_1"/>
    <property type="match status" value="1"/>
</dbReference>
<gene>
    <name evidence="2" type="ORF">G3I74_05125</name>
</gene>
<dbReference type="RefSeq" id="WP_164210614.1">
    <property type="nucleotide sequence ID" value="NZ_JAAGSC010000037.1"/>
</dbReference>
<proteinExistence type="predicted"/>
<dbReference type="GO" id="GO:0005509">
    <property type="term" value="F:calcium ion binding"/>
    <property type="evidence" value="ECO:0007669"/>
    <property type="project" value="InterPro"/>
</dbReference>
<dbReference type="Proteomes" id="UP000484885">
    <property type="component" value="Unassembled WGS sequence"/>
</dbReference>
<name>A0A845V566_9GAMM</name>
<organism evidence="2 3">
    <name type="scientific">Wenzhouxiangella limi</name>
    <dbReference type="NCBI Taxonomy" id="2707351"/>
    <lineage>
        <taxon>Bacteria</taxon>
        <taxon>Pseudomonadati</taxon>
        <taxon>Pseudomonadota</taxon>
        <taxon>Gammaproteobacteria</taxon>
        <taxon>Chromatiales</taxon>
        <taxon>Wenzhouxiangellaceae</taxon>
        <taxon>Wenzhouxiangella</taxon>
    </lineage>
</organism>
<dbReference type="PROSITE" id="PS50222">
    <property type="entry name" value="EF_HAND_2"/>
    <property type="match status" value="1"/>
</dbReference>
<protein>
    <submittedName>
        <fullName evidence="2">EF-hand domain-containing protein</fullName>
    </submittedName>
</protein>
<evidence type="ECO:0000313" key="2">
    <source>
        <dbReference type="EMBL" id="NDY95105.1"/>
    </source>
</evidence>
<dbReference type="Gene3D" id="1.10.238.10">
    <property type="entry name" value="EF-hand"/>
    <property type="match status" value="1"/>
</dbReference>
<dbReference type="SMART" id="SM00054">
    <property type="entry name" value="EFh"/>
    <property type="match status" value="2"/>
</dbReference>
<reference evidence="2 3" key="1">
    <citation type="submission" date="2020-02" db="EMBL/GenBank/DDBJ databases">
        <authorList>
            <person name="Zhang X.-Y."/>
        </authorList>
    </citation>
    <scope>NUCLEOTIDE SEQUENCE [LARGE SCALE GENOMIC DNA]</scope>
    <source>
        <strain evidence="2 3">C33</strain>
    </source>
</reference>
<feature type="domain" description="EF-hand" evidence="1">
    <location>
        <begin position="2"/>
        <end position="37"/>
    </location>
</feature>
<dbReference type="InterPro" id="IPR011992">
    <property type="entry name" value="EF-hand-dom_pair"/>
</dbReference>
<accession>A0A845V566</accession>
<keyword evidence="3" id="KW-1185">Reference proteome</keyword>
<evidence type="ECO:0000313" key="3">
    <source>
        <dbReference type="Proteomes" id="UP000484885"/>
    </source>
</evidence>
<evidence type="ECO:0000259" key="1">
    <source>
        <dbReference type="PROSITE" id="PS50222"/>
    </source>
</evidence>
<sequence>MKREELVDVLMKEFDRKGDGVLSRGEFRELVKYLIGEHGIRISSRIFEQFDHNHDNAITRDELLELIDEYWL</sequence>
<dbReference type="Pfam" id="PF13405">
    <property type="entry name" value="EF-hand_6"/>
    <property type="match status" value="1"/>
</dbReference>
<dbReference type="Pfam" id="PF13833">
    <property type="entry name" value="EF-hand_8"/>
    <property type="match status" value="1"/>
</dbReference>
<dbReference type="SUPFAM" id="SSF47473">
    <property type="entry name" value="EF-hand"/>
    <property type="match status" value="1"/>
</dbReference>
<dbReference type="InterPro" id="IPR018247">
    <property type="entry name" value="EF_Hand_1_Ca_BS"/>
</dbReference>